<reference evidence="2 3" key="1">
    <citation type="submission" date="2024-10" db="EMBL/GenBank/DDBJ databases">
        <title>The Natural Products Discovery Center: Release of the First 8490 Sequenced Strains for Exploring Actinobacteria Biosynthetic Diversity.</title>
        <authorList>
            <person name="Kalkreuter E."/>
            <person name="Kautsar S.A."/>
            <person name="Yang D."/>
            <person name="Bader C.D."/>
            <person name="Teijaro C.N."/>
            <person name="Fluegel L."/>
            <person name="Davis C.M."/>
            <person name="Simpson J.R."/>
            <person name="Lauterbach L."/>
            <person name="Steele A.D."/>
            <person name="Gui C."/>
            <person name="Meng S."/>
            <person name="Li G."/>
            <person name="Viehrig K."/>
            <person name="Ye F."/>
            <person name="Su P."/>
            <person name="Kiefer A.F."/>
            <person name="Nichols A."/>
            <person name="Cepeda A.J."/>
            <person name="Yan W."/>
            <person name="Fan B."/>
            <person name="Jiang Y."/>
            <person name="Adhikari A."/>
            <person name="Zheng C.-J."/>
            <person name="Schuster L."/>
            <person name="Cowan T.M."/>
            <person name="Smanski M.J."/>
            <person name="Chevrette M.G."/>
            <person name="De Carvalho L.P.S."/>
            <person name="Shen B."/>
        </authorList>
    </citation>
    <scope>NUCLEOTIDE SEQUENCE [LARGE SCALE GENOMIC DNA]</scope>
    <source>
        <strain evidence="2 3">NPDC006488</strain>
    </source>
</reference>
<feature type="domain" description="HTH cro/C1-type" evidence="1">
    <location>
        <begin position="34"/>
        <end position="81"/>
    </location>
</feature>
<evidence type="ECO:0000313" key="2">
    <source>
        <dbReference type="EMBL" id="MFE9597482.1"/>
    </source>
</evidence>
<dbReference type="CDD" id="cd00093">
    <property type="entry name" value="HTH_XRE"/>
    <property type="match status" value="1"/>
</dbReference>
<comment type="caution">
    <text evidence="2">The sequence shown here is derived from an EMBL/GenBank/DDBJ whole genome shotgun (WGS) entry which is preliminary data.</text>
</comment>
<dbReference type="PANTHER" id="PTHR35010:SF2">
    <property type="entry name" value="BLL4672 PROTEIN"/>
    <property type="match status" value="1"/>
</dbReference>
<dbReference type="Pfam" id="PF13560">
    <property type="entry name" value="HTH_31"/>
    <property type="match status" value="1"/>
</dbReference>
<dbReference type="Proteomes" id="UP001601303">
    <property type="component" value="Unassembled WGS sequence"/>
</dbReference>
<dbReference type="InterPro" id="IPR010982">
    <property type="entry name" value="Lambda_DNA-bd_dom_sf"/>
</dbReference>
<dbReference type="EMBL" id="JBIAHM010000001">
    <property type="protein sequence ID" value="MFE9597482.1"/>
    <property type="molecule type" value="Genomic_DNA"/>
</dbReference>
<dbReference type="PROSITE" id="PS50943">
    <property type="entry name" value="HTH_CROC1"/>
    <property type="match status" value="1"/>
</dbReference>
<dbReference type="RefSeq" id="WP_388102131.1">
    <property type="nucleotide sequence ID" value="NZ_JBIAHM010000001.1"/>
</dbReference>
<gene>
    <name evidence="2" type="ORF">ACFYNQ_02745</name>
</gene>
<organism evidence="2 3">
    <name type="scientific">Streptomyces hokutonensis</name>
    <dbReference type="NCBI Taxonomy" id="1306990"/>
    <lineage>
        <taxon>Bacteria</taxon>
        <taxon>Bacillati</taxon>
        <taxon>Actinomycetota</taxon>
        <taxon>Actinomycetes</taxon>
        <taxon>Kitasatosporales</taxon>
        <taxon>Streptomycetaceae</taxon>
        <taxon>Streptomyces</taxon>
    </lineage>
</organism>
<proteinExistence type="predicted"/>
<keyword evidence="3" id="KW-1185">Reference proteome</keyword>
<evidence type="ECO:0000259" key="1">
    <source>
        <dbReference type="PROSITE" id="PS50943"/>
    </source>
</evidence>
<accession>A0ABW6LUQ4</accession>
<dbReference type="Pfam" id="PF17765">
    <property type="entry name" value="MLTR_LBD"/>
    <property type="match status" value="1"/>
</dbReference>
<dbReference type="InterPro" id="IPR041413">
    <property type="entry name" value="MLTR_LBD"/>
</dbReference>
<dbReference type="Gene3D" id="3.30.450.180">
    <property type="match status" value="1"/>
</dbReference>
<sequence length="279" mass="31124">MDQTGLAEFLRKRREALQPADVGLPAGRRRRTPGLRREEVAALCQMSTDYYSRLERGGGPQPSEQIITSLARGLRLTPDERDHLFVLAGRNAPARASRNSHVNPGMMRILDGLADTPAQVLTSTGETIIQNRLAVALLGEQTHFTGYARSLIYRWFTDPDERRRYPPEEHARHSRVYAAQLRAVSAREGTDSRADVLARCLLTDSPEFAALWAEHEVGITYSEHKRIVHPEVGTIAVFCQTLVDPDQSQCLLVLTASPGTEDHDKLRLLSVIGNQRLVS</sequence>
<evidence type="ECO:0000313" key="3">
    <source>
        <dbReference type="Proteomes" id="UP001601303"/>
    </source>
</evidence>
<protein>
    <submittedName>
        <fullName evidence="2">Helix-turn-helix transcriptional regulator</fullName>
    </submittedName>
</protein>
<dbReference type="Gene3D" id="1.10.260.40">
    <property type="entry name" value="lambda repressor-like DNA-binding domains"/>
    <property type="match status" value="1"/>
</dbReference>
<dbReference type="SUPFAM" id="SSF47413">
    <property type="entry name" value="lambda repressor-like DNA-binding domains"/>
    <property type="match status" value="1"/>
</dbReference>
<dbReference type="SMART" id="SM00530">
    <property type="entry name" value="HTH_XRE"/>
    <property type="match status" value="1"/>
</dbReference>
<dbReference type="InterPro" id="IPR001387">
    <property type="entry name" value="Cro/C1-type_HTH"/>
</dbReference>
<name>A0ABW6LUQ4_9ACTN</name>
<dbReference type="PANTHER" id="PTHR35010">
    <property type="entry name" value="BLL4672 PROTEIN-RELATED"/>
    <property type="match status" value="1"/>
</dbReference>